<dbReference type="EMBL" id="JACLAW010000010">
    <property type="protein sequence ID" value="MBC2666477.1"/>
    <property type="molecule type" value="Genomic_DNA"/>
</dbReference>
<dbReference type="RefSeq" id="WP_185664923.1">
    <property type="nucleotide sequence ID" value="NZ_JACLAW010000010.1"/>
</dbReference>
<sequence length="321" mass="34502">MEREELTGDSAWVEGGEVPGLPGAAAFVLSRGEPSAIPVLIAVPHAGRLYPPALVERMRNPGFAALRLEDRYVDRLARGVAAATGAGLLIAQAPRAMIDLNRATDDVDWDMFIHAEGTPPEALPTPGRRALSGLGLIPRRLPGIGEVWKRRHDRSELDARIAGIHEPYHAALAEALDDLRDRWGAALLLDLHSMPPLALRGAPPPEFVVGDRFGATCSGAVIASAFAWFAENRRIAAHNRPYAGGYVLERHARPRRQVHALQLEIDRARYLDSRLAEPGPGFAGMIELLAGLVRRLAVEVATLGTGQGGGRRAGGWAEAAE</sequence>
<keyword evidence="1" id="KW-0378">Hydrolase</keyword>
<evidence type="ECO:0000313" key="2">
    <source>
        <dbReference type="Proteomes" id="UP000566813"/>
    </source>
</evidence>
<dbReference type="Gene3D" id="3.40.630.40">
    <property type="entry name" value="Zn-dependent exopeptidases"/>
    <property type="match status" value="1"/>
</dbReference>
<keyword evidence="2" id="KW-1185">Reference proteome</keyword>
<dbReference type="SUPFAM" id="SSF53187">
    <property type="entry name" value="Zn-dependent exopeptidases"/>
    <property type="match status" value="1"/>
</dbReference>
<dbReference type="InterPro" id="IPR007709">
    <property type="entry name" value="N-FG_amidohydro"/>
</dbReference>
<dbReference type="GO" id="GO:0016787">
    <property type="term" value="F:hydrolase activity"/>
    <property type="evidence" value="ECO:0007669"/>
    <property type="project" value="UniProtKB-KW"/>
</dbReference>
<dbReference type="Pfam" id="PF05013">
    <property type="entry name" value="FGase"/>
    <property type="match status" value="1"/>
</dbReference>
<gene>
    <name evidence="1" type="ORF">H7F51_13190</name>
</gene>
<accession>A0A7X1KMC4</accession>
<dbReference type="AlphaFoldDB" id="A0A7X1KMC4"/>
<organism evidence="1 2">
    <name type="scientific">Novosphingobium flavum</name>
    <dbReference type="NCBI Taxonomy" id="1778672"/>
    <lineage>
        <taxon>Bacteria</taxon>
        <taxon>Pseudomonadati</taxon>
        <taxon>Pseudomonadota</taxon>
        <taxon>Alphaproteobacteria</taxon>
        <taxon>Sphingomonadales</taxon>
        <taxon>Sphingomonadaceae</taxon>
        <taxon>Novosphingobium</taxon>
    </lineage>
</organism>
<dbReference type="Proteomes" id="UP000566813">
    <property type="component" value="Unassembled WGS sequence"/>
</dbReference>
<name>A0A7X1KMC4_9SPHN</name>
<protein>
    <submittedName>
        <fullName evidence="1">N-formylglutamate amidohydrolase</fullName>
    </submittedName>
</protein>
<reference evidence="1 2" key="1">
    <citation type="submission" date="2020-08" db="EMBL/GenBank/DDBJ databases">
        <title>The genome sequence of type strain Novosphingobium flavum NBRC 111647.</title>
        <authorList>
            <person name="Liu Y."/>
        </authorList>
    </citation>
    <scope>NUCLEOTIDE SEQUENCE [LARGE SCALE GENOMIC DNA]</scope>
    <source>
        <strain evidence="1 2">NBRC 111647</strain>
    </source>
</reference>
<evidence type="ECO:0000313" key="1">
    <source>
        <dbReference type="EMBL" id="MBC2666477.1"/>
    </source>
</evidence>
<proteinExistence type="predicted"/>
<comment type="caution">
    <text evidence="1">The sequence shown here is derived from an EMBL/GenBank/DDBJ whole genome shotgun (WGS) entry which is preliminary data.</text>
</comment>